<name>A0A4S2H9C8_9PROT</name>
<dbReference type="Proteomes" id="UP000305451">
    <property type="component" value="Unassembled WGS sequence"/>
</dbReference>
<dbReference type="RefSeq" id="WP_135945595.1">
    <property type="nucleotide sequence ID" value="NZ_BMEI01000003.1"/>
</dbReference>
<protein>
    <recommendedName>
        <fullName evidence="2">YMGG-like Gly-zipper domain-containing protein</fullName>
    </recommendedName>
</protein>
<dbReference type="EMBL" id="SRXV01000003">
    <property type="protein sequence ID" value="TGY92460.1"/>
    <property type="molecule type" value="Genomic_DNA"/>
</dbReference>
<evidence type="ECO:0000313" key="3">
    <source>
        <dbReference type="EMBL" id="TGY92460.1"/>
    </source>
</evidence>
<dbReference type="Pfam" id="PF13441">
    <property type="entry name" value="Gly-zipper_YMGG"/>
    <property type="match status" value="1"/>
</dbReference>
<sequence>MRILTMTAVAVTALVTAAACQTSQGTQRGAMQGALGGAAVGAAAGAISGDVGVAEGAAIGAATGAAAGAYVGCSRDNACPWSRSNDQHSELVYDQRYDRYYYENYRTGCTYWRDGTVRYCDR</sequence>
<feature type="domain" description="YMGG-like Gly-zipper" evidence="2">
    <location>
        <begin position="29"/>
        <end position="72"/>
    </location>
</feature>
<reference evidence="3 4" key="1">
    <citation type="journal article" date="2013" name="Int. J. Syst. Evol. Microbiol.">
        <title>Marinicauda pacifica gen. nov., sp. nov., a prosthecate alphaproteobacterium of the family Hyphomonadaceae isolated from deep seawater.</title>
        <authorList>
            <person name="Zhang X.Y."/>
            <person name="Li G.W."/>
            <person name="Wang C.S."/>
            <person name="Zhang Y.J."/>
            <person name="Xu X.W."/>
            <person name="Li H."/>
            <person name="Liu A."/>
            <person name="Liu C."/>
            <person name="Xie B.B."/>
            <person name="Qin Q.L."/>
            <person name="Xu Z."/>
            <person name="Chen X.L."/>
            <person name="Zhou B.C."/>
            <person name="Zhang Y.Z."/>
        </authorList>
    </citation>
    <scope>NUCLEOTIDE SEQUENCE [LARGE SCALE GENOMIC DNA]</scope>
    <source>
        <strain evidence="3 4">P-1 km-3</strain>
    </source>
</reference>
<keyword evidence="1" id="KW-0732">Signal</keyword>
<organism evidence="3 4">
    <name type="scientific">Marinicauda pacifica</name>
    <dbReference type="NCBI Taxonomy" id="1133559"/>
    <lineage>
        <taxon>Bacteria</taxon>
        <taxon>Pseudomonadati</taxon>
        <taxon>Pseudomonadota</taxon>
        <taxon>Alphaproteobacteria</taxon>
        <taxon>Maricaulales</taxon>
        <taxon>Maricaulaceae</taxon>
        <taxon>Marinicauda</taxon>
    </lineage>
</organism>
<evidence type="ECO:0000259" key="2">
    <source>
        <dbReference type="Pfam" id="PF13441"/>
    </source>
</evidence>
<dbReference type="OrthoDB" id="7632626at2"/>
<dbReference type="PROSITE" id="PS51257">
    <property type="entry name" value="PROKAR_LIPOPROTEIN"/>
    <property type="match status" value="1"/>
</dbReference>
<feature type="signal peptide" evidence="1">
    <location>
        <begin position="1"/>
        <end position="17"/>
    </location>
</feature>
<evidence type="ECO:0000313" key="4">
    <source>
        <dbReference type="Proteomes" id="UP000305451"/>
    </source>
</evidence>
<feature type="chain" id="PRO_5020301440" description="YMGG-like Gly-zipper domain-containing protein" evidence="1">
    <location>
        <begin position="18"/>
        <end position="122"/>
    </location>
</feature>
<accession>A0A4S2H9C8</accession>
<dbReference type="AlphaFoldDB" id="A0A4S2H9C8"/>
<comment type="caution">
    <text evidence="3">The sequence shown here is derived from an EMBL/GenBank/DDBJ whole genome shotgun (WGS) entry which is preliminary data.</text>
</comment>
<proteinExistence type="predicted"/>
<dbReference type="InterPro" id="IPR027367">
    <property type="entry name" value="Gly-zipper_YMGG"/>
</dbReference>
<gene>
    <name evidence="3" type="ORF">E5162_12540</name>
</gene>
<evidence type="ECO:0000256" key="1">
    <source>
        <dbReference type="SAM" id="SignalP"/>
    </source>
</evidence>
<keyword evidence="4" id="KW-1185">Reference proteome</keyword>